<evidence type="ECO:0000256" key="2">
    <source>
        <dbReference type="ARBA" id="ARBA00022448"/>
    </source>
</evidence>
<evidence type="ECO:0000256" key="6">
    <source>
        <dbReference type="ARBA" id="ARBA00023065"/>
    </source>
</evidence>
<evidence type="ECO:0000313" key="10">
    <source>
        <dbReference type="EMBL" id="CAE0496265.1"/>
    </source>
</evidence>
<keyword evidence="4 9" id="KW-0812">Transmembrane</keyword>
<comment type="subcellular location">
    <subcellularLocation>
        <location evidence="1">Cell membrane</location>
        <topology evidence="1">Multi-pass membrane protein</topology>
    </subcellularLocation>
</comment>
<evidence type="ECO:0000256" key="5">
    <source>
        <dbReference type="ARBA" id="ARBA00022989"/>
    </source>
</evidence>
<accession>A0A7S3QXU6</accession>
<evidence type="ECO:0000256" key="4">
    <source>
        <dbReference type="ARBA" id="ARBA00022692"/>
    </source>
</evidence>
<keyword evidence="3" id="KW-1003">Cell membrane</keyword>
<feature type="transmembrane region" description="Helical" evidence="9">
    <location>
        <begin position="173"/>
        <end position="194"/>
    </location>
</feature>
<protein>
    <submittedName>
        <fullName evidence="10">Uncharacterized protein</fullName>
    </submittedName>
</protein>
<keyword evidence="5 9" id="KW-1133">Transmembrane helix</keyword>
<dbReference type="GO" id="GO:0005254">
    <property type="term" value="F:chloride channel activity"/>
    <property type="evidence" value="ECO:0007669"/>
    <property type="project" value="InterPro"/>
</dbReference>
<feature type="transmembrane region" description="Helical" evidence="9">
    <location>
        <begin position="371"/>
        <end position="388"/>
    </location>
</feature>
<feature type="region of interest" description="Disordered" evidence="8">
    <location>
        <begin position="257"/>
        <end position="295"/>
    </location>
</feature>
<feature type="compositionally biased region" description="Polar residues" evidence="8">
    <location>
        <begin position="495"/>
        <end position="508"/>
    </location>
</feature>
<evidence type="ECO:0000256" key="3">
    <source>
        <dbReference type="ARBA" id="ARBA00022475"/>
    </source>
</evidence>
<name>A0A7S3QXU6_DUNTE</name>
<evidence type="ECO:0000256" key="8">
    <source>
        <dbReference type="SAM" id="MobiDB-lite"/>
    </source>
</evidence>
<dbReference type="EMBL" id="HBIP01019124">
    <property type="protein sequence ID" value="CAE0496265.1"/>
    <property type="molecule type" value="Transcribed_RNA"/>
</dbReference>
<dbReference type="GO" id="GO:0005886">
    <property type="term" value="C:plasma membrane"/>
    <property type="evidence" value="ECO:0007669"/>
    <property type="project" value="UniProtKB-SubCell"/>
</dbReference>
<evidence type="ECO:0000256" key="1">
    <source>
        <dbReference type="ARBA" id="ARBA00004651"/>
    </source>
</evidence>
<dbReference type="Pfam" id="PF25539">
    <property type="entry name" value="Bestrophin_2"/>
    <property type="match status" value="1"/>
</dbReference>
<sequence length="508" mass="56037">MSSIPLGGKPGASFNSICRNSASSRSVAPLHRSLIFKSTSTSPCPRTDSTNGSVLTGVGVASLQNWWSSTAALHVLKRKRYERPTQLRIYEADVYPATLDFYGWRLHRSSKRYMEHILTIFRSHMLKVLIGPILATSTFAVIVATYNTAAMSGTALALPFGLAKIFSFVPKTIISAAWEPYSLMSFALSLMLVFRTNSSYARWVEARALWAVLVNSGRNIVRMALASFPSTDPGLKLALGRWAVAFARSSKLHLREEPTWHDGESKQAGTTIRNYTPGSKRDAESNRTTSESGVAKELQDVLQPSEITLVEEAQHRPNLVLQLMSRCVYAAKGLDGSARVAIDTELKQLQDALGGCERILRNPIPLSYTRHTARFLIIWLFLLPLALWEKMHWGVVPATIVVSYLLFGIDEIAIQMEEPFSVLPLEVLCDGLQRDVKEMLDSEDRVQSAVENYLGSWGETGQIPEGWDHPPPLTMSDTDMDSDNEGSAPVPGEGQNVQQGRAGQLASA</sequence>
<feature type="transmembrane region" description="Helical" evidence="9">
    <location>
        <begin position="394"/>
        <end position="414"/>
    </location>
</feature>
<proteinExistence type="predicted"/>
<feature type="compositionally biased region" description="Polar residues" evidence="8">
    <location>
        <begin position="267"/>
        <end position="277"/>
    </location>
</feature>
<evidence type="ECO:0000256" key="9">
    <source>
        <dbReference type="SAM" id="Phobius"/>
    </source>
</evidence>
<dbReference type="PANTHER" id="PTHR33281">
    <property type="entry name" value="UPF0187 PROTEIN YNEE"/>
    <property type="match status" value="1"/>
</dbReference>
<dbReference type="PANTHER" id="PTHR33281:SF19">
    <property type="entry name" value="VOLTAGE-DEPENDENT ANION CHANNEL-FORMING PROTEIN YNEE"/>
    <property type="match status" value="1"/>
</dbReference>
<feature type="region of interest" description="Disordered" evidence="8">
    <location>
        <begin position="457"/>
        <end position="508"/>
    </location>
</feature>
<gene>
    <name evidence="10" type="ORF">DTER00134_LOCUS11338</name>
</gene>
<keyword evidence="7 9" id="KW-0472">Membrane</keyword>
<dbReference type="AlphaFoldDB" id="A0A7S3QXU6"/>
<keyword evidence="6" id="KW-0406">Ion transport</keyword>
<evidence type="ECO:0000256" key="7">
    <source>
        <dbReference type="ARBA" id="ARBA00023136"/>
    </source>
</evidence>
<reference evidence="10" key="1">
    <citation type="submission" date="2021-01" db="EMBL/GenBank/DDBJ databases">
        <authorList>
            <person name="Corre E."/>
            <person name="Pelletier E."/>
            <person name="Niang G."/>
            <person name="Scheremetjew M."/>
            <person name="Finn R."/>
            <person name="Kale V."/>
            <person name="Holt S."/>
            <person name="Cochrane G."/>
            <person name="Meng A."/>
            <person name="Brown T."/>
            <person name="Cohen L."/>
        </authorList>
    </citation>
    <scope>NUCLEOTIDE SEQUENCE</scope>
    <source>
        <strain evidence="10">CCMP1320</strain>
    </source>
</reference>
<dbReference type="InterPro" id="IPR044669">
    <property type="entry name" value="YneE/VCCN1/2-like"/>
</dbReference>
<organism evidence="10">
    <name type="scientific">Dunaliella tertiolecta</name>
    <name type="common">Green alga</name>
    <dbReference type="NCBI Taxonomy" id="3047"/>
    <lineage>
        <taxon>Eukaryota</taxon>
        <taxon>Viridiplantae</taxon>
        <taxon>Chlorophyta</taxon>
        <taxon>core chlorophytes</taxon>
        <taxon>Chlorophyceae</taxon>
        <taxon>CS clade</taxon>
        <taxon>Chlamydomonadales</taxon>
        <taxon>Dunaliellaceae</taxon>
        <taxon>Dunaliella</taxon>
    </lineage>
</organism>
<feature type="transmembrane region" description="Helical" evidence="9">
    <location>
        <begin position="128"/>
        <end position="153"/>
    </location>
</feature>
<keyword evidence="2" id="KW-0813">Transport</keyword>